<dbReference type="Proteomes" id="UP001054945">
    <property type="component" value="Unassembled WGS sequence"/>
</dbReference>
<proteinExistence type="predicted"/>
<evidence type="ECO:0000313" key="1">
    <source>
        <dbReference type="EMBL" id="GIY29411.1"/>
    </source>
</evidence>
<dbReference type="EMBL" id="BPLR01009069">
    <property type="protein sequence ID" value="GIY29411.1"/>
    <property type="molecule type" value="Genomic_DNA"/>
</dbReference>
<sequence>MSTAGQSWASVLPDEPWFNVKSINLENLKPVFITEISKKQICRENTVFLYGFLLDEFFCDFSHRTMDVQIFKDNILYCAIYVGVIDR</sequence>
<evidence type="ECO:0000313" key="2">
    <source>
        <dbReference type="Proteomes" id="UP001054945"/>
    </source>
</evidence>
<protein>
    <submittedName>
        <fullName evidence="1">Uncharacterized protein</fullName>
    </submittedName>
</protein>
<keyword evidence="2" id="KW-1185">Reference proteome</keyword>
<dbReference type="AlphaFoldDB" id="A0AAV4S9V2"/>
<comment type="caution">
    <text evidence="1">The sequence shown here is derived from an EMBL/GenBank/DDBJ whole genome shotgun (WGS) entry which is preliminary data.</text>
</comment>
<gene>
    <name evidence="1" type="ORF">CEXT_676461</name>
</gene>
<name>A0AAV4S9V2_CAEEX</name>
<reference evidence="1 2" key="1">
    <citation type="submission" date="2021-06" db="EMBL/GenBank/DDBJ databases">
        <title>Caerostris extrusa draft genome.</title>
        <authorList>
            <person name="Kono N."/>
            <person name="Arakawa K."/>
        </authorList>
    </citation>
    <scope>NUCLEOTIDE SEQUENCE [LARGE SCALE GENOMIC DNA]</scope>
</reference>
<accession>A0AAV4S9V2</accession>
<organism evidence="1 2">
    <name type="scientific">Caerostris extrusa</name>
    <name type="common">Bark spider</name>
    <name type="synonym">Caerostris bankana</name>
    <dbReference type="NCBI Taxonomy" id="172846"/>
    <lineage>
        <taxon>Eukaryota</taxon>
        <taxon>Metazoa</taxon>
        <taxon>Ecdysozoa</taxon>
        <taxon>Arthropoda</taxon>
        <taxon>Chelicerata</taxon>
        <taxon>Arachnida</taxon>
        <taxon>Araneae</taxon>
        <taxon>Araneomorphae</taxon>
        <taxon>Entelegynae</taxon>
        <taxon>Araneoidea</taxon>
        <taxon>Araneidae</taxon>
        <taxon>Caerostris</taxon>
    </lineage>
</organism>